<gene>
    <name evidence="2" type="ORF">NYZ99_20235</name>
</gene>
<dbReference type="CDD" id="cd03801">
    <property type="entry name" value="GT4_PimA-like"/>
    <property type="match status" value="1"/>
</dbReference>
<dbReference type="PANTHER" id="PTHR45947">
    <property type="entry name" value="SULFOQUINOVOSYL TRANSFERASE SQD2"/>
    <property type="match status" value="1"/>
</dbReference>
<evidence type="ECO:0000313" key="2">
    <source>
        <dbReference type="EMBL" id="UWX55005.1"/>
    </source>
</evidence>
<dbReference type="Pfam" id="PF00534">
    <property type="entry name" value="Glycos_transf_1"/>
    <property type="match status" value="1"/>
</dbReference>
<name>A0ABY5Y977_9FLAO</name>
<feature type="domain" description="Glycosyl transferase family 1" evidence="1">
    <location>
        <begin position="185"/>
        <end position="295"/>
    </location>
</feature>
<proteinExistence type="predicted"/>
<evidence type="ECO:0000313" key="3">
    <source>
        <dbReference type="Proteomes" id="UP001059209"/>
    </source>
</evidence>
<evidence type="ECO:0000259" key="1">
    <source>
        <dbReference type="Pfam" id="PF00534"/>
    </source>
</evidence>
<reference evidence="2" key="1">
    <citation type="submission" date="2022-09" db="EMBL/GenBank/DDBJ databases">
        <title>Maribacter litopenaei sp. nov., isolated from the intestinal tract of the Pacific White Shrimp, Litopenaeus vannamei.</title>
        <authorList>
            <person name="Kim S.Y."/>
            <person name="Hwang C.Y."/>
        </authorList>
    </citation>
    <scope>NUCLEOTIDE SEQUENCE</scope>
    <source>
        <strain evidence="2">HL-LV01</strain>
    </source>
</reference>
<dbReference type="RefSeq" id="WP_260572857.1">
    <property type="nucleotide sequence ID" value="NZ_CP104205.1"/>
</dbReference>
<dbReference type="Gene3D" id="3.40.50.2000">
    <property type="entry name" value="Glycogen Phosphorylase B"/>
    <property type="match status" value="2"/>
</dbReference>
<dbReference type="InterPro" id="IPR001296">
    <property type="entry name" value="Glyco_trans_1"/>
</dbReference>
<sequence>MRKLKICMFVPFYPIVKGGAEYQSKLIAVKLKEIGHEIIFVSDGLQGGKVEMIQGFKVFGTYPPSSPIDKLTLYKFYLDFFKKVLTQEKPDIVYQRILNTYTLRASKISNSLNIPFVLHIADNYSVEFNGWKGFFKRLMFQQILKAKIDVICQTEYQYTRIKGLGEINRNIISNMHPRSMTTIQRKDENLILWIGNVRPVKQLEVYIWMAKRLIHTQYKFMIIGDIPKNEYGIQLIAEIEKSCNITYVGQRDNKYINEELAGASLLVNTSISEGFSNTFIQAWMCGTPVLSLNSDPDGVMKRYGLGISCSGSKERMLDEIGTILKVSSYEERSNRIKAIAENQFSIDRNICKIEKIFEEAYNK</sequence>
<dbReference type="InterPro" id="IPR050194">
    <property type="entry name" value="Glycosyltransferase_grp1"/>
</dbReference>
<protein>
    <submittedName>
        <fullName evidence="2">Glycosyltransferase</fullName>
    </submittedName>
</protein>
<accession>A0ABY5Y977</accession>
<dbReference type="SUPFAM" id="SSF53756">
    <property type="entry name" value="UDP-Glycosyltransferase/glycogen phosphorylase"/>
    <property type="match status" value="1"/>
</dbReference>
<dbReference type="EMBL" id="CP104205">
    <property type="protein sequence ID" value="UWX55005.1"/>
    <property type="molecule type" value="Genomic_DNA"/>
</dbReference>
<keyword evidence="3" id="KW-1185">Reference proteome</keyword>
<dbReference type="Proteomes" id="UP001059209">
    <property type="component" value="Chromosome"/>
</dbReference>
<dbReference type="PANTHER" id="PTHR45947:SF3">
    <property type="entry name" value="SULFOQUINOVOSYL TRANSFERASE SQD2"/>
    <property type="match status" value="1"/>
</dbReference>
<organism evidence="2 3">
    <name type="scientific">Maribacter litopenaei</name>
    <dbReference type="NCBI Taxonomy" id="2976127"/>
    <lineage>
        <taxon>Bacteria</taxon>
        <taxon>Pseudomonadati</taxon>
        <taxon>Bacteroidota</taxon>
        <taxon>Flavobacteriia</taxon>
        <taxon>Flavobacteriales</taxon>
        <taxon>Flavobacteriaceae</taxon>
        <taxon>Maribacter</taxon>
    </lineage>
</organism>